<comment type="caution">
    <text evidence="4">The sequence shown here is derived from an EMBL/GenBank/DDBJ whole genome shotgun (WGS) entry which is preliminary data.</text>
</comment>
<dbReference type="PANTHER" id="PTHR35526:SF3">
    <property type="entry name" value="ANTI-SIGMA-F FACTOR RSBW"/>
    <property type="match status" value="1"/>
</dbReference>
<feature type="region of interest" description="Disordered" evidence="2">
    <location>
        <begin position="139"/>
        <end position="185"/>
    </location>
</feature>
<keyword evidence="1" id="KW-0808">Transferase</keyword>
<feature type="compositionally biased region" description="Pro residues" evidence="2">
    <location>
        <begin position="147"/>
        <end position="160"/>
    </location>
</feature>
<dbReference type="CDD" id="cd16936">
    <property type="entry name" value="HATPase_RsbW-like"/>
    <property type="match status" value="1"/>
</dbReference>
<protein>
    <submittedName>
        <fullName evidence="4">ATP-binding protein</fullName>
    </submittedName>
</protein>
<dbReference type="PANTHER" id="PTHR35526">
    <property type="entry name" value="ANTI-SIGMA-F FACTOR RSBW-RELATED"/>
    <property type="match status" value="1"/>
</dbReference>
<dbReference type="SUPFAM" id="SSF55874">
    <property type="entry name" value="ATPase domain of HSP90 chaperone/DNA topoisomerase II/histidine kinase"/>
    <property type="match status" value="1"/>
</dbReference>
<proteinExistence type="predicted"/>
<evidence type="ECO:0000259" key="3">
    <source>
        <dbReference type="Pfam" id="PF13581"/>
    </source>
</evidence>
<evidence type="ECO:0000313" key="4">
    <source>
        <dbReference type="EMBL" id="MCF2527867.1"/>
    </source>
</evidence>
<keyword evidence="4" id="KW-0547">Nucleotide-binding</keyword>
<keyword evidence="1" id="KW-0723">Serine/threonine-protein kinase</keyword>
<accession>A0AA41U1S5</accession>
<dbReference type="Proteomes" id="UP001165378">
    <property type="component" value="Unassembled WGS sequence"/>
</dbReference>
<feature type="compositionally biased region" description="Basic and acidic residues" evidence="2">
    <location>
        <begin position="161"/>
        <end position="170"/>
    </location>
</feature>
<feature type="domain" description="Histidine kinase/HSP90-like ATPase" evidence="3">
    <location>
        <begin position="16"/>
        <end position="130"/>
    </location>
</feature>
<gene>
    <name evidence="4" type="ORF">LZ495_11645</name>
</gene>
<keyword evidence="5" id="KW-1185">Reference proteome</keyword>
<evidence type="ECO:0000256" key="1">
    <source>
        <dbReference type="ARBA" id="ARBA00022527"/>
    </source>
</evidence>
<evidence type="ECO:0000313" key="5">
    <source>
        <dbReference type="Proteomes" id="UP001165378"/>
    </source>
</evidence>
<dbReference type="InterPro" id="IPR036890">
    <property type="entry name" value="HATPase_C_sf"/>
</dbReference>
<dbReference type="InterPro" id="IPR003594">
    <property type="entry name" value="HATPase_dom"/>
</dbReference>
<keyword evidence="1" id="KW-0418">Kinase</keyword>
<sequence>MPSAYIRASFRFVYEPLPEHVSDARRQVAAICDAHDFDPFGPALAVSELLTNALKFGSSDDHLTVAAHVDRTSLTVEVTDPAVGTVPDLDGITHPADDSESSRGLLLVREVCDRVEVTRRTPDQKALSARFTRTDRELACYAAPQAKRPPNPTTPANPGRPPRDPKKPDKNPPMPPNPPAPRRSS</sequence>
<organism evidence="4 5">
    <name type="scientific">Yinghuangia soli</name>
    <dbReference type="NCBI Taxonomy" id="2908204"/>
    <lineage>
        <taxon>Bacteria</taxon>
        <taxon>Bacillati</taxon>
        <taxon>Actinomycetota</taxon>
        <taxon>Actinomycetes</taxon>
        <taxon>Kitasatosporales</taxon>
        <taxon>Streptomycetaceae</taxon>
        <taxon>Yinghuangia</taxon>
    </lineage>
</organism>
<reference evidence="4" key="1">
    <citation type="submission" date="2022-01" db="EMBL/GenBank/DDBJ databases">
        <title>Genome-Based Taxonomic Classification of the Phylum Actinobacteria.</title>
        <authorList>
            <person name="Gao Y."/>
        </authorList>
    </citation>
    <scope>NUCLEOTIDE SEQUENCE</scope>
    <source>
        <strain evidence="4">KLBMP 8922</strain>
    </source>
</reference>
<keyword evidence="4" id="KW-0067">ATP-binding</keyword>
<dbReference type="GO" id="GO:0004674">
    <property type="term" value="F:protein serine/threonine kinase activity"/>
    <property type="evidence" value="ECO:0007669"/>
    <property type="project" value="UniProtKB-KW"/>
</dbReference>
<dbReference type="InterPro" id="IPR050267">
    <property type="entry name" value="Anti-sigma-factor_SerPK"/>
</dbReference>
<dbReference type="RefSeq" id="WP_235052037.1">
    <property type="nucleotide sequence ID" value="NZ_JAKFHA010000005.1"/>
</dbReference>
<dbReference type="GO" id="GO:0005524">
    <property type="term" value="F:ATP binding"/>
    <property type="evidence" value="ECO:0007669"/>
    <property type="project" value="UniProtKB-KW"/>
</dbReference>
<name>A0AA41U1S5_9ACTN</name>
<dbReference type="Gene3D" id="3.30.565.10">
    <property type="entry name" value="Histidine kinase-like ATPase, C-terminal domain"/>
    <property type="match status" value="1"/>
</dbReference>
<dbReference type="EMBL" id="JAKFHA010000005">
    <property type="protein sequence ID" value="MCF2527867.1"/>
    <property type="molecule type" value="Genomic_DNA"/>
</dbReference>
<feature type="compositionally biased region" description="Pro residues" evidence="2">
    <location>
        <begin position="171"/>
        <end position="185"/>
    </location>
</feature>
<evidence type="ECO:0000256" key="2">
    <source>
        <dbReference type="SAM" id="MobiDB-lite"/>
    </source>
</evidence>
<dbReference type="AlphaFoldDB" id="A0AA41U1S5"/>
<dbReference type="Pfam" id="PF13581">
    <property type="entry name" value="HATPase_c_2"/>
    <property type="match status" value="1"/>
</dbReference>